<name>A0A841G5Y2_9GAMM</name>
<sequence length="255" mass="28268">MRITKKYGWLGLLAGLCCSAGNVVAKTLSFAGEQWEVKSGVAGPGPNNWSEDNAWVDELGQLHLKISYLNGAWYAAEVYQLTNKGFGNYEWHVSGQLDQLNENVVLGLFHYQGPDGQNEIDIEMARWGDAAAPLGNFTVYPAVSTLPLSTQRFAVAPTGTDTVQRYSWNSTTVCFQMFNDNGSDEPPLSDKIASWQFAPKNYRKAIPQVTMPLHINLWLRQGLAPTDGQEVEVIIKNFSFTPSQNIPTDTASWCQ</sequence>
<gene>
    <name evidence="2" type="ORF">HNR75_000113</name>
</gene>
<organism evidence="2 3">
    <name type="scientific">Tolumonas osonensis</name>
    <dbReference type="NCBI Taxonomy" id="675874"/>
    <lineage>
        <taxon>Bacteria</taxon>
        <taxon>Pseudomonadati</taxon>
        <taxon>Pseudomonadota</taxon>
        <taxon>Gammaproteobacteria</taxon>
        <taxon>Aeromonadales</taxon>
        <taxon>Aeromonadaceae</taxon>
        <taxon>Tolumonas</taxon>
    </lineage>
</organism>
<dbReference type="Gene3D" id="2.60.120.200">
    <property type="match status" value="1"/>
</dbReference>
<dbReference type="AlphaFoldDB" id="A0A841G5Y2"/>
<proteinExistence type="predicted"/>
<dbReference type="Proteomes" id="UP000585721">
    <property type="component" value="Unassembled WGS sequence"/>
</dbReference>
<comment type="caution">
    <text evidence="2">The sequence shown here is derived from an EMBL/GenBank/DDBJ whole genome shotgun (WGS) entry which is preliminary data.</text>
</comment>
<dbReference type="EMBL" id="JACHGR010000001">
    <property type="protein sequence ID" value="MBB6054248.1"/>
    <property type="molecule type" value="Genomic_DNA"/>
</dbReference>
<dbReference type="SUPFAM" id="SSF49899">
    <property type="entry name" value="Concanavalin A-like lectins/glucanases"/>
    <property type="match status" value="1"/>
</dbReference>
<keyword evidence="3" id="KW-1185">Reference proteome</keyword>
<dbReference type="RefSeq" id="WP_188025075.1">
    <property type="nucleotide sequence ID" value="NZ_JACHGR010000001.1"/>
</dbReference>
<dbReference type="InterPro" id="IPR013320">
    <property type="entry name" value="ConA-like_dom_sf"/>
</dbReference>
<evidence type="ECO:0000313" key="2">
    <source>
        <dbReference type="EMBL" id="MBB6054248.1"/>
    </source>
</evidence>
<feature type="chain" id="PRO_5032984921" description="GH16 domain-containing protein" evidence="1">
    <location>
        <begin position="26"/>
        <end position="255"/>
    </location>
</feature>
<protein>
    <recommendedName>
        <fullName evidence="4">GH16 domain-containing protein</fullName>
    </recommendedName>
</protein>
<reference evidence="2 3" key="1">
    <citation type="submission" date="2020-08" db="EMBL/GenBank/DDBJ databases">
        <title>Genomic Encyclopedia of Type Strains, Phase IV (KMG-IV): sequencing the most valuable type-strain genomes for metagenomic binning, comparative biology and taxonomic classification.</title>
        <authorList>
            <person name="Goeker M."/>
        </authorList>
    </citation>
    <scope>NUCLEOTIDE SEQUENCE [LARGE SCALE GENOMIC DNA]</scope>
    <source>
        <strain evidence="2 3">DSM 22975</strain>
    </source>
</reference>
<keyword evidence="1" id="KW-0732">Signal</keyword>
<evidence type="ECO:0008006" key="4">
    <source>
        <dbReference type="Google" id="ProtNLM"/>
    </source>
</evidence>
<evidence type="ECO:0000313" key="3">
    <source>
        <dbReference type="Proteomes" id="UP000585721"/>
    </source>
</evidence>
<evidence type="ECO:0000256" key="1">
    <source>
        <dbReference type="SAM" id="SignalP"/>
    </source>
</evidence>
<feature type="signal peptide" evidence="1">
    <location>
        <begin position="1"/>
        <end position="25"/>
    </location>
</feature>
<accession>A0A841G5Y2</accession>